<evidence type="ECO:0000256" key="4">
    <source>
        <dbReference type="ARBA" id="ARBA00022723"/>
    </source>
</evidence>
<dbReference type="GO" id="GO:0051539">
    <property type="term" value="F:4 iron, 4 sulfur cluster binding"/>
    <property type="evidence" value="ECO:0007669"/>
    <property type="project" value="UniProtKB-UniRule"/>
</dbReference>
<protein>
    <recommendedName>
        <fullName evidence="8">Lipoyl synthase</fullName>
        <ecNumber evidence="8">2.8.1.8</ecNumber>
    </recommendedName>
    <alternativeName>
        <fullName evidence="8">Lip-syn</fullName>
        <shortName evidence="8">LS</shortName>
    </alternativeName>
    <alternativeName>
        <fullName evidence="8">Lipoate synthase</fullName>
    </alternativeName>
    <alternativeName>
        <fullName evidence="8">Lipoic acid synthase</fullName>
    </alternativeName>
    <alternativeName>
        <fullName evidence="8">Sulfur insertion protein LipA</fullName>
    </alternativeName>
</protein>
<evidence type="ECO:0000256" key="2">
    <source>
        <dbReference type="ARBA" id="ARBA00022679"/>
    </source>
</evidence>
<keyword evidence="3 8" id="KW-0949">S-adenosyl-L-methionine</keyword>
<dbReference type="GO" id="GO:0009249">
    <property type="term" value="P:protein lipoylation"/>
    <property type="evidence" value="ECO:0007669"/>
    <property type="project" value="UniProtKB-UniRule"/>
</dbReference>
<evidence type="ECO:0000256" key="5">
    <source>
        <dbReference type="ARBA" id="ARBA00023004"/>
    </source>
</evidence>
<keyword evidence="6 8" id="KW-0411">Iron-sulfur</keyword>
<dbReference type="PROSITE" id="PS51918">
    <property type="entry name" value="RADICAL_SAM"/>
    <property type="match status" value="1"/>
</dbReference>
<dbReference type="Gene3D" id="3.20.20.70">
    <property type="entry name" value="Aldolase class I"/>
    <property type="match status" value="1"/>
</dbReference>
<feature type="domain" description="Radical SAM core" evidence="9">
    <location>
        <begin position="1"/>
        <end position="207"/>
    </location>
</feature>
<dbReference type="InterPro" id="IPR006638">
    <property type="entry name" value="Elp3/MiaA/NifB-like_rSAM"/>
</dbReference>
<dbReference type="InterPro" id="IPR013785">
    <property type="entry name" value="Aldolase_TIM"/>
</dbReference>
<keyword evidence="2 8" id="KW-0808">Transferase</keyword>
<evidence type="ECO:0000256" key="6">
    <source>
        <dbReference type="ARBA" id="ARBA00023014"/>
    </source>
</evidence>
<dbReference type="HAMAP" id="MF_00206">
    <property type="entry name" value="Lipoyl_synth"/>
    <property type="match status" value="1"/>
</dbReference>
<dbReference type="InterPro" id="IPR007197">
    <property type="entry name" value="rSAM"/>
</dbReference>
<keyword evidence="4 8" id="KW-0479">Metal-binding</keyword>
<comment type="caution">
    <text evidence="10">The sequence shown here is derived from an EMBL/GenBank/DDBJ whole genome shotgun (WGS) entry which is preliminary data.</text>
</comment>
<dbReference type="EC" id="2.8.1.8" evidence="8"/>
<reference evidence="10 11" key="1">
    <citation type="submission" date="2018-02" db="EMBL/GenBank/DDBJ databases">
        <title>Novel Leptospira species isolated from soil and water in Japan.</title>
        <authorList>
            <person name="Nakao R."/>
            <person name="Masuzawa T."/>
        </authorList>
    </citation>
    <scope>NUCLEOTIDE SEQUENCE [LARGE SCALE GENOMIC DNA]</scope>
    <source>
        <strain evidence="10 11">YH101</strain>
    </source>
</reference>
<dbReference type="UniPathway" id="UPA00538">
    <property type="reaction ID" value="UER00593"/>
</dbReference>
<evidence type="ECO:0000256" key="3">
    <source>
        <dbReference type="ARBA" id="ARBA00022691"/>
    </source>
</evidence>
<keyword evidence="8" id="KW-0963">Cytoplasm</keyword>
<dbReference type="InterPro" id="IPR003698">
    <property type="entry name" value="Lipoyl_synth"/>
</dbReference>
<evidence type="ECO:0000256" key="7">
    <source>
        <dbReference type="ARBA" id="ARBA00047326"/>
    </source>
</evidence>
<dbReference type="InterPro" id="IPR058240">
    <property type="entry name" value="rSAM_sf"/>
</dbReference>
<comment type="cofactor">
    <cofactor evidence="8">
        <name>[4Fe-4S] cluster</name>
        <dbReference type="ChEBI" id="CHEBI:49883"/>
    </cofactor>
    <text evidence="8">Binds 2 [4Fe-4S] clusters per subunit. One cluster is coordinated with 3 cysteines and an exchangeable S-adenosyl-L-methionine.</text>
</comment>
<keyword evidence="11" id="KW-1185">Reference proteome</keyword>
<keyword evidence="5 8" id="KW-0408">Iron</keyword>
<accession>A0A2P2DXK4</accession>
<dbReference type="SMART" id="SM00729">
    <property type="entry name" value="Elp3"/>
    <property type="match status" value="1"/>
</dbReference>
<dbReference type="NCBIfam" id="NF009544">
    <property type="entry name" value="PRK12928.1"/>
    <property type="match status" value="1"/>
</dbReference>
<evidence type="ECO:0000313" key="11">
    <source>
        <dbReference type="Proteomes" id="UP000245133"/>
    </source>
</evidence>
<feature type="binding site" evidence="8">
    <location>
        <position position="11"/>
    </location>
    <ligand>
        <name>[4Fe-4S] cluster</name>
        <dbReference type="ChEBI" id="CHEBI:49883"/>
        <label>2</label>
        <note>4Fe-4S-S-AdoMet</note>
    </ligand>
</feature>
<comment type="similarity">
    <text evidence="8">Belongs to the radical SAM superfamily. Lipoyl synthase family.</text>
</comment>
<dbReference type="SUPFAM" id="SSF102114">
    <property type="entry name" value="Radical SAM enzymes"/>
    <property type="match status" value="1"/>
</dbReference>
<evidence type="ECO:0000259" key="9">
    <source>
        <dbReference type="PROSITE" id="PS51918"/>
    </source>
</evidence>
<comment type="catalytic activity">
    <reaction evidence="7 8">
        <text>[[Fe-S] cluster scaffold protein carrying a second [4Fe-4S](2+) cluster] + N(6)-octanoyl-L-lysyl-[protein] + 2 oxidized [2Fe-2S]-[ferredoxin] + 2 S-adenosyl-L-methionine + 4 H(+) = [[Fe-S] cluster scaffold protein] + N(6)-[(R)-dihydrolipoyl]-L-lysyl-[protein] + 4 Fe(3+) + 2 hydrogen sulfide + 2 5'-deoxyadenosine + 2 L-methionine + 2 reduced [2Fe-2S]-[ferredoxin]</text>
        <dbReference type="Rhea" id="RHEA:16585"/>
        <dbReference type="Rhea" id="RHEA-COMP:9928"/>
        <dbReference type="Rhea" id="RHEA-COMP:10000"/>
        <dbReference type="Rhea" id="RHEA-COMP:10001"/>
        <dbReference type="Rhea" id="RHEA-COMP:10475"/>
        <dbReference type="Rhea" id="RHEA-COMP:14568"/>
        <dbReference type="Rhea" id="RHEA-COMP:14569"/>
        <dbReference type="ChEBI" id="CHEBI:15378"/>
        <dbReference type="ChEBI" id="CHEBI:17319"/>
        <dbReference type="ChEBI" id="CHEBI:29034"/>
        <dbReference type="ChEBI" id="CHEBI:29919"/>
        <dbReference type="ChEBI" id="CHEBI:33722"/>
        <dbReference type="ChEBI" id="CHEBI:33737"/>
        <dbReference type="ChEBI" id="CHEBI:33738"/>
        <dbReference type="ChEBI" id="CHEBI:57844"/>
        <dbReference type="ChEBI" id="CHEBI:59789"/>
        <dbReference type="ChEBI" id="CHEBI:78809"/>
        <dbReference type="ChEBI" id="CHEBI:83100"/>
        <dbReference type="EC" id="2.8.1.8"/>
    </reaction>
</comment>
<comment type="caution">
    <text evidence="8">Lacks conserved residue(s) required for the propagation of feature annotation.</text>
</comment>
<evidence type="ECO:0000256" key="8">
    <source>
        <dbReference type="HAMAP-Rule" id="MF_00206"/>
    </source>
</evidence>
<gene>
    <name evidence="8 10" type="primary">lipA</name>
    <name evidence="10" type="ORF">LPTSP4_08790</name>
</gene>
<keyword evidence="1 8" id="KW-0004">4Fe-4S</keyword>
<dbReference type="Pfam" id="PF04055">
    <property type="entry name" value="Radical_SAM"/>
    <property type="match status" value="1"/>
</dbReference>
<name>A0A2P2DXK4_9LEPT</name>
<feature type="binding site" evidence="8">
    <location>
        <position position="14"/>
    </location>
    <ligand>
        <name>[4Fe-4S] cluster</name>
        <dbReference type="ChEBI" id="CHEBI:49883"/>
        <label>2</label>
        <note>4Fe-4S-S-AdoMet</note>
    </ligand>
</feature>
<dbReference type="CDD" id="cd01335">
    <property type="entry name" value="Radical_SAM"/>
    <property type="match status" value="1"/>
</dbReference>
<feature type="binding site" evidence="8">
    <location>
        <position position="7"/>
    </location>
    <ligand>
        <name>[4Fe-4S] cluster</name>
        <dbReference type="ChEBI" id="CHEBI:49883"/>
        <label>2</label>
        <note>4Fe-4S-S-AdoMet</note>
    </ligand>
</feature>
<sequence>MLAGDICTRRCKYCDVAFGKPKALDSEEPGRVAESVFELGLKHVVLTAVNRDDLADGGAGHFAKTVQLVRQKNPLCTIEVLIPDFKGSEENLQVLYASKPQIINHNIETVERLFPMITPQKNYQRSLAVLKHISEHGFATKSGLILGLGETESDVQSCLEDLYQNGVRILTIGQYLQPSPSHYPIQSFPTPEEFQRWKEIAYQIGFKIISSGPLVRSSYHADEYISPNEIS</sequence>
<dbReference type="PANTHER" id="PTHR10949">
    <property type="entry name" value="LIPOYL SYNTHASE"/>
    <property type="match status" value="1"/>
</dbReference>
<dbReference type="GO" id="GO:0046872">
    <property type="term" value="F:metal ion binding"/>
    <property type="evidence" value="ECO:0007669"/>
    <property type="project" value="UniProtKB-KW"/>
</dbReference>
<dbReference type="GO" id="GO:0016992">
    <property type="term" value="F:lipoate synthase activity"/>
    <property type="evidence" value="ECO:0007669"/>
    <property type="project" value="UniProtKB-UniRule"/>
</dbReference>
<evidence type="ECO:0000313" key="10">
    <source>
        <dbReference type="EMBL" id="GBF49368.1"/>
    </source>
</evidence>
<evidence type="ECO:0000256" key="1">
    <source>
        <dbReference type="ARBA" id="ARBA00022485"/>
    </source>
</evidence>
<feature type="binding site" evidence="8">
    <location>
        <position position="218"/>
    </location>
    <ligand>
        <name>[4Fe-4S] cluster</name>
        <dbReference type="ChEBI" id="CHEBI:49883"/>
        <label>1</label>
    </ligand>
</feature>
<comment type="function">
    <text evidence="8">Catalyzes the radical-mediated insertion of two sulfur atoms into the C-6 and C-8 positions of the octanoyl moiety bound to the lipoyl domains of lipoate-dependent enzymes, thereby converting the octanoylated domains into lipoylated derivatives.</text>
</comment>
<dbReference type="AlphaFoldDB" id="A0A2P2DXK4"/>
<dbReference type="EMBL" id="BFBB01000003">
    <property type="protein sequence ID" value="GBF49368.1"/>
    <property type="molecule type" value="Genomic_DNA"/>
</dbReference>
<proteinExistence type="inferred from homology"/>
<dbReference type="GO" id="GO:0005737">
    <property type="term" value="C:cytoplasm"/>
    <property type="evidence" value="ECO:0007669"/>
    <property type="project" value="UniProtKB-SubCell"/>
</dbReference>
<comment type="subcellular location">
    <subcellularLocation>
        <location evidence="8">Cytoplasm</location>
    </subcellularLocation>
</comment>
<dbReference type="NCBIfam" id="NF004019">
    <property type="entry name" value="PRK05481.1"/>
    <property type="match status" value="1"/>
</dbReference>
<dbReference type="PANTHER" id="PTHR10949:SF0">
    <property type="entry name" value="LIPOYL SYNTHASE, MITOCHONDRIAL"/>
    <property type="match status" value="1"/>
</dbReference>
<dbReference type="Proteomes" id="UP000245133">
    <property type="component" value="Unassembled WGS sequence"/>
</dbReference>
<dbReference type="SFLD" id="SFLDS00029">
    <property type="entry name" value="Radical_SAM"/>
    <property type="match status" value="1"/>
</dbReference>
<comment type="pathway">
    <text evidence="8">Protein modification; protein lipoylation via endogenous pathway; protein N(6)-(lipoyl)lysine from octanoyl-[acyl-carrier-protein]: step 2/2.</text>
</comment>
<organism evidence="10 11">
    <name type="scientific">Leptospira ryugenii</name>
    <dbReference type="NCBI Taxonomy" id="1917863"/>
    <lineage>
        <taxon>Bacteria</taxon>
        <taxon>Pseudomonadati</taxon>
        <taxon>Spirochaetota</taxon>
        <taxon>Spirochaetia</taxon>
        <taxon>Leptospirales</taxon>
        <taxon>Leptospiraceae</taxon>
        <taxon>Leptospira</taxon>
    </lineage>
</organism>